<name>A0ABU8WEU7_9BURK</name>
<feature type="transmembrane region" description="Helical" evidence="6">
    <location>
        <begin position="267"/>
        <end position="292"/>
    </location>
</feature>
<feature type="transmembrane region" description="Helical" evidence="6">
    <location>
        <begin position="181"/>
        <end position="200"/>
    </location>
</feature>
<dbReference type="Pfam" id="PF02653">
    <property type="entry name" value="BPD_transp_2"/>
    <property type="match status" value="1"/>
</dbReference>
<evidence type="ECO:0000313" key="7">
    <source>
        <dbReference type="EMBL" id="MEJ8846033.1"/>
    </source>
</evidence>
<reference evidence="7 8" key="1">
    <citation type="submission" date="2024-03" db="EMBL/GenBank/DDBJ databases">
        <title>Novel species of the genus Variovorax.</title>
        <authorList>
            <person name="Liu Q."/>
            <person name="Xin Y.-H."/>
        </authorList>
    </citation>
    <scope>NUCLEOTIDE SEQUENCE [LARGE SCALE GENOMIC DNA]</scope>
    <source>
        <strain evidence="7 8">KACC 18900</strain>
    </source>
</reference>
<comment type="caution">
    <text evidence="7">The sequence shown here is derived from an EMBL/GenBank/DDBJ whole genome shotgun (WGS) entry which is preliminary data.</text>
</comment>
<evidence type="ECO:0000256" key="6">
    <source>
        <dbReference type="SAM" id="Phobius"/>
    </source>
</evidence>
<evidence type="ECO:0000256" key="4">
    <source>
        <dbReference type="ARBA" id="ARBA00022989"/>
    </source>
</evidence>
<gene>
    <name evidence="7" type="ORF">WKW82_05220</name>
</gene>
<accession>A0ABU8WEU7</accession>
<dbReference type="CDD" id="cd06581">
    <property type="entry name" value="TM_PBP1_LivM_like"/>
    <property type="match status" value="1"/>
</dbReference>
<feature type="transmembrane region" description="Helical" evidence="6">
    <location>
        <begin position="100"/>
        <end position="123"/>
    </location>
</feature>
<proteinExistence type="predicted"/>
<keyword evidence="8" id="KW-1185">Reference proteome</keyword>
<keyword evidence="5 6" id="KW-0472">Membrane</keyword>
<keyword evidence="2" id="KW-1003">Cell membrane</keyword>
<dbReference type="InterPro" id="IPR001851">
    <property type="entry name" value="ABC_transp_permease"/>
</dbReference>
<dbReference type="Proteomes" id="UP001385892">
    <property type="component" value="Unassembled WGS sequence"/>
</dbReference>
<sequence length="344" mass="36532">MQQAIMSTTTLDTPRLPAARLATVNWSACALALAALLAAPLFMGDYYLHAMVLAMIFLLPALGLNLILGYTGMLSLAQGVFFGIGAYVSALMSIHFGTSFIVNLLVAGLAAGLIALPLGIPALRLRDTSFVMCTLGLVVIAQMVSKNWVDLTRGDMGLSGVPRPRIGFGDWAFTVVQAPEYFYLALVIAALAVLGFVALIRSPAGRCMVAIRDNERLAESLGVPTWTYKLLVFMLSAVFAGLGGSLYAHFSTVVSPLVFQAYYSNTILIIVLGGGVGKIPGAVIGSFVFVAVSEALRITPELRMVIYGIVLLGLVFVFPQGLAPLFERFAARIAGFGSNKEVAK</sequence>
<keyword evidence="4 6" id="KW-1133">Transmembrane helix</keyword>
<keyword evidence="3 6" id="KW-0812">Transmembrane</keyword>
<evidence type="ECO:0000256" key="1">
    <source>
        <dbReference type="ARBA" id="ARBA00004651"/>
    </source>
</evidence>
<dbReference type="InterPro" id="IPR043428">
    <property type="entry name" value="LivM-like"/>
</dbReference>
<evidence type="ECO:0000256" key="5">
    <source>
        <dbReference type="ARBA" id="ARBA00023136"/>
    </source>
</evidence>
<feature type="transmembrane region" description="Helical" evidence="6">
    <location>
        <begin position="75"/>
        <end position="94"/>
    </location>
</feature>
<feature type="transmembrane region" description="Helical" evidence="6">
    <location>
        <begin position="48"/>
        <end position="68"/>
    </location>
</feature>
<organism evidence="7 8">
    <name type="scientific">Variovorax rhizosphaerae</name>
    <dbReference type="NCBI Taxonomy" id="1836200"/>
    <lineage>
        <taxon>Bacteria</taxon>
        <taxon>Pseudomonadati</taxon>
        <taxon>Pseudomonadota</taxon>
        <taxon>Betaproteobacteria</taxon>
        <taxon>Burkholderiales</taxon>
        <taxon>Comamonadaceae</taxon>
        <taxon>Variovorax</taxon>
    </lineage>
</organism>
<dbReference type="RefSeq" id="WP_340341186.1">
    <property type="nucleotide sequence ID" value="NZ_JBBKZT010000002.1"/>
</dbReference>
<dbReference type="EMBL" id="JBBKZT010000002">
    <property type="protein sequence ID" value="MEJ8846033.1"/>
    <property type="molecule type" value="Genomic_DNA"/>
</dbReference>
<feature type="transmembrane region" description="Helical" evidence="6">
    <location>
        <begin position="226"/>
        <end position="247"/>
    </location>
</feature>
<evidence type="ECO:0000256" key="2">
    <source>
        <dbReference type="ARBA" id="ARBA00022475"/>
    </source>
</evidence>
<feature type="transmembrane region" description="Helical" evidence="6">
    <location>
        <begin position="304"/>
        <end position="322"/>
    </location>
</feature>
<dbReference type="PANTHER" id="PTHR30482:SF20">
    <property type="entry name" value="HIGH-AFFINITY BRANCHED-CHAIN AMINO ACID TRANSPORT SYSTEM PERMEASE PROTEIN LIVM"/>
    <property type="match status" value="1"/>
</dbReference>
<evidence type="ECO:0000256" key="3">
    <source>
        <dbReference type="ARBA" id="ARBA00022692"/>
    </source>
</evidence>
<evidence type="ECO:0000313" key="8">
    <source>
        <dbReference type="Proteomes" id="UP001385892"/>
    </source>
</evidence>
<feature type="transmembrane region" description="Helical" evidence="6">
    <location>
        <begin position="21"/>
        <end position="42"/>
    </location>
</feature>
<dbReference type="PANTHER" id="PTHR30482">
    <property type="entry name" value="HIGH-AFFINITY BRANCHED-CHAIN AMINO ACID TRANSPORT SYSTEM PERMEASE"/>
    <property type="match status" value="1"/>
</dbReference>
<comment type="subcellular location">
    <subcellularLocation>
        <location evidence="1">Cell membrane</location>
        <topology evidence="1">Multi-pass membrane protein</topology>
    </subcellularLocation>
</comment>
<protein>
    <submittedName>
        <fullName evidence="7">Branched-chain amino acid ABC transporter permease</fullName>
    </submittedName>
</protein>